<evidence type="ECO:0000313" key="2">
    <source>
        <dbReference type="EMBL" id="CAL2108143.1"/>
    </source>
</evidence>
<feature type="signal peptide" evidence="1">
    <location>
        <begin position="1"/>
        <end position="21"/>
    </location>
</feature>
<evidence type="ECO:0008006" key="4">
    <source>
        <dbReference type="Google" id="ProtNLM"/>
    </source>
</evidence>
<keyword evidence="1" id="KW-0732">Signal</keyword>
<organism evidence="2 3">
    <name type="scientific">Tenacibaculum vairaonense</name>
    <dbReference type="NCBI Taxonomy" id="3137860"/>
    <lineage>
        <taxon>Bacteria</taxon>
        <taxon>Pseudomonadati</taxon>
        <taxon>Bacteroidota</taxon>
        <taxon>Flavobacteriia</taxon>
        <taxon>Flavobacteriales</taxon>
        <taxon>Flavobacteriaceae</taxon>
        <taxon>Tenacibaculum</taxon>
    </lineage>
</organism>
<keyword evidence="3" id="KW-1185">Reference proteome</keyword>
<evidence type="ECO:0000313" key="3">
    <source>
        <dbReference type="Proteomes" id="UP001497602"/>
    </source>
</evidence>
<evidence type="ECO:0000256" key="1">
    <source>
        <dbReference type="SAM" id="SignalP"/>
    </source>
</evidence>
<dbReference type="PROSITE" id="PS51257">
    <property type="entry name" value="PROKAR_LIPOPROTEIN"/>
    <property type="match status" value="1"/>
</dbReference>
<accession>A0ABP1FCR1</accession>
<sequence>MKRLKILLLLVLTGTTLTSCVVTNNEYVDDAISLNELVSSYDLWYIDYHRTEGDSDVPFVSKAFTVSFLNGRMYANNNIVDVGKTGNGLGIYIGAYDTFNNVLETRHSLDGRYDFDVVQLSSNEIRIDHISRNVSYYLIGYNKGNFDYDKLFYDNIEYFLQEYVAWERTKTDGGAPNVFDKEHYLQFTPENDVTFYSSHDPFGMNIDHISWDFIGSYEVANVLGYNDLKILTLNYEGGDTEKFELSVINDETIALFHIRSETTYTFSGRGFTQYLKRENTKKSQTLVRNNSRKRTKIQRRTLQRRVLK</sequence>
<dbReference type="RefSeq" id="WP_348739687.1">
    <property type="nucleotide sequence ID" value="NZ_CAXJRC010000043.1"/>
</dbReference>
<reference evidence="2 3" key="1">
    <citation type="submission" date="2024-05" db="EMBL/GenBank/DDBJ databases">
        <authorList>
            <person name="Duchaud E."/>
        </authorList>
    </citation>
    <scope>NUCLEOTIDE SEQUENCE [LARGE SCALE GENOMIC DNA]</scope>
    <source>
        <strain evidence="2">Ena-SAMPLE-TAB-13-05-2024-13:56:06:370-140305</strain>
    </source>
</reference>
<gene>
    <name evidence="2" type="ORF">T190115A13A_60138</name>
</gene>
<proteinExistence type="predicted"/>
<dbReference type="EMBL" id="CAXJRC010000043">
    <property type="protein sequence ID" value="CAL2108143.1"/>
    <property type="molecule type" value="Genomic_DNA"/>
</dbReference>
<dbReference type="Proteomes" id="UP001497602">
    <property type="component" value="Unassembled WGS sequence"/>
</dbReference>
<comment type="caution">
    <text evidence="2">The sequence shown here is derived from an EMBL/GenBank/DDBJ whole genome shotgun (WGS) entry which is preliminary data.</text>
</comment>
<protein>
    <recommendedName>
        <fullName evidence="4">Nicotinic acid mononucleotide adenyltransferase</fullName>
    </recommendedName>
</protein>
<name>A0ABP1FCR1_9FLAO</name>
<feature type="chain" id="PRO_5045824082" description="Nicotinic acid mononucleotide adenyltransferase" evidence="1">
    <location>
        <begin position="22"/>
        <end position="308"/>
    </location>
</feature>